<reference evidence="2 3" key="1">
    <citation type="journal article" date="2021" name="J. Hered.">
        <title>A chromosome-level genome assembly of the parasitoid wasp, Cotesia glomerata (Hymenoptera: Braconidae).</title>
        <authorList>
            <person name="Pinto B.J."/>
            <person name="Weis J.J."/>
            <person name="Gamble T."/>
            <person name="Ode P.J."/>
            <person name="Paul R."/>
            <person name="Zaspel J.M."/>
        </authorList>
    </citation>
    <scope>NUCLEOTIDE SEQUENCE [LARGE SCALE GENOMIC DNA]</scope>
    <source>
        <strain evidence="2">CgM1</strain>
    </source>
</reference>
<dbReference type="Gene3D" id="3.20.20.190">
    <property type="entry name" value="Phosphatidylinositol (PI) phosphodiesterase"/>
    <property type="match status" value="1"/>
</dbReference>
<comment type="caution">
    <text evidence="2">The sequence shown here is derived from an EMBL/GenBank/DDBJ whole genome shotgun (WGS) entry which is preliminary data.</text>
</comment>
<protein>
    <recommendedName>
        <fullName evidence="1">Phosphatidylinositol-specific phospholipase C X domain-containing protein</fullName>
    </recommendedName>
</protein>
<feature type="domain" description="Phosphatidylinositol-specific phospholipase C X" evidence="1">
    <location>
        <begin position="49"/>
        <end position="159"/>
    </location>
</feature>
<dbReference type="GO" id="GO:0008081">
    <property type="term" value="F:phosphoric diester hydrolase activity"/>
    <property type="evidence" value="ECO:0007669"/>
    <property type="project" value="InterPro"/>
</dbReference>
<accession>A0AAV7ICJ9</accession>
<dbReference type="InterPro" id="IPR000909">
    <property type="entry name" value="PLipase_C_PInositol-sp_X_dom"/>
</dbReference>
<evidence type="ECO:0000259" key="1">
    <source>
        <dbReference type="Pfam" id="PF00388"/>
    </source>
</evidence>
<proteinExistence type="predicted"/>
<dbReference type="AlphaFoldDB" id="A0AAV7ICJ9"/>
<sequence>MIGTNGCWSACKTYNFKPHSTRAEFLKLLPDDRNMSDIALIGTQSSAIESHQNLNINDQLEFGVRVFDITVRVYSDELAVQDGMRFANKMFGDILNTFIQFLTDHPEEFLIVLMNEAHIMPYNSSKSVCEILKNYLKPNMLENWSLIAKIKDYRGKILFATINDWSFQNCVVNLNSRCRVSSDFKVLHKNYALEDMKAIEFTRLQDASFFENRKCFVNIIAIKESRGSVIYRVAVKGSGSLYCSIPMNVRVANTFVNPHRALIILLTDFPTQEMIDHIIDSNHYNYSKKGWDVGTHYDPISDFVKEM</sequence>
<dbReference type="Pfam" id="PF00388">
    <property type="entry name" value="PI-PLC-X"/>
    <property type="match status" value="1"/>
</dbReference>
<evidence type="ECO:0000313" key="2">
    <source>
        <dbReference type="EMBL" id="KAH0548847.1"/>
    </source>
</evidence>
<name>A0AAV7ICJ9_COTGL</name>
<evidence type="ECO:0000313" key="3">
    <source>
        <dbReference type="Proteomes" id="UP000826195"/>
    </source>
</evidence>
<dbReference type="InterPro" id="IPR017946">
    <property type="entry name" value="PLC-like_Pdiesterase_TIM-brl"/>
</dbReference>
<dbReference type="GO" id="GO:0006629">
    <property type="term" value="P:lipid metabolic process"/>
    <property type="evidence" value="ECO:0007669"/>
    <property type="project" value="InterPro"/>
</dbReference>
<gene>
    <name evidence="2" type="ORF">KQX54_003215</name>
</gene>
<dbReference type="EMBL" id="JAHXZJ010001864">
    <property type="protein sequence ID" value="KAH0548847.1"/>
    <property type="molecule type" value="Genomic_DNA"/>
</dbReference>
<dbReference type="Proteomes" id="UP000826195">
    <property type="component" value="Unassembled WGS sequence"/>
</dbReference>
<keyword evidence="3" id="KW-1185">Reference proteome</keyword>
<organism evidence="2 3">
    <name type="scientific">Cotesia glomerata</name>
    <name type="common">Lepidopteran parasitic wasp</name>
    <name type="synonym">Apanteles glomeratus</name>
    <dbReference type="NCBI Taxonomy" id="32391"/>
    <lineage>
        <taxon>Eukaryota</taxon>
        <taxon>Metazoa</taxon>
        <taxon>Ecdysozoa</taxon>
        <taxon>Arthropoda</taxon>
        <taxon>Hexapoda</taxon>
        <taxon>Insecta</taxon>
        <taxon>Pterygota</taxon>
        <taxon>Neoptera</taxon>
        <taxon>Endopterygota</taxon>
        <taxon>Hymenoptera</taxon>
        <taxon>Apocrita</taxon>
        <taxon>Ichneumonoidea</taxon>
        <taxon>Braconidae</taxon>
        <taxon>Microgastrinae</taxon>
        <taxon>Cotesia</taxon>
    </lineage>
</organism>
<dbReference type="SUPFAM" id="SSF51695">
    <property type="entry name" value="PLC-like phosphodiesterases"/>
    <property type="match status" value="1"/>
</dbReference>